<dbReference type="EMBL" id="SNVX01000015">
    <property type="protein sequence ID" value="TDN53586.1"/>
    <property type="molecule type" value="Genomic_DNA"/>
</dbReference>
<dbReference type="RefSeq" id="WP_125355370.1">
    <property type="nucleotide sequence ID" value="NZ_CACSIW010000001.1"/>
</dbReference>
<reference evidence="1 2" key="1">
    <citation type="submission" date="2019-03" db="EMBL/GenBank/DDBJ databases">
        <title>Genomic analyses of the natural microbiome of Caenorhabditis elegans.</title>
        <authorList>
            <person name="Samuel B."/>
        </authorList>
    </citation>
    <scope>NUCLEOTIDE SEQUENCE [LARGE SCALE GENOMIC DNA]</scope>
    <source>
        <strain evidence="1 2">BIGb0156</strain>
    </source>
</reference>
<accession>A0A4R6E6M8</accession>
<comment type="caution">
    <text evidence="1">The sequence shown here is derived from an EMBL/GenBank/DDBJ whole genome shotgun (WGS) entry which is preliminary data.</text>
</comment>
<dbReference type="OrthoDB" id="6614653at2"/>
<evidence type="ECO:0000313" key="1">
    <source>
        <dbReference type="EMBL" id="TDN53586.1"/>
    </source>
</evidence>
<dbReference type="AlphaFoldDB" id="A0A4R6E6M8"/>
<evidence type="ECO:0008006" key="3">
    <source>
        <dbReference type="Google" id="ProtNLM"/>
    </source>
</evidence>
<protein>
    <recommendedName>
        <fullName evidence="3">Flagellar protein FliT</fullName>
    </recommendedName>
</protein>
<dbReference type="Proteomes" id="UP000295530">
    <property type="component" value="Unassembled WGS sequence"/>
</dbReference>
<gene>
    <name evidence="1" type="ORF">EC847_11514</name>
</gene>
<keyword evidence="2" id="KW-1185">Reference proteome</keyword>
<organism evidence="1 2">
    <name type="scientific">Scandinavium goeteborgense</name>
    <dbReference type="NCBI Taxonomy" id="1851514"/>
    <lineage>
        <taxon>Bacteria</taxon>
        <taxon>Pseudomonadati</taxon>
        <taxon>Pseudomonadota</taxon>
        <taxon>Gammaproteobacteria</taxon>
        <taxon>Enterobacterales</taxon>
        <taxon>Enterobacteriaceae</taxon>
        <taxon>Scandinavium</taxon>
    </lineage>
</organism>
<evidence type="ECO:0000313" key="2">
    <source>
        <dbReference type="Proteomes" id="UP000295530"/>
    </source>
</evidence>
<proteinExistence type="predicted"/>
<name>A0A4R6E6M8_SCAGO</name>
<sequence length="105" mass="12261">MSSEQLRKQLVALIDDMNAALDQQRWRRMPGLNQQVMSVFAEYEAQESSALRLQETKKMLHDAFGSLIERRETRVALLKKRMAEHQSNKEGMLAYSMVNLFTEQE</sequence>